<evidence type="ECO:0000256" key="2">
    <source>
        <dbReference type="SAM" id="SignalP"/>
    </source>
</evidence>
<keyword evidence="4" id="KW-0378">Hydrolase</keyword>
<dbReference type="Proteomes" id="UP000317369">
    <property type="component" value="Chromosome"/>
</dbReference>
<keyword evidence="4" id="KW-0645">Protease</keyword>
<keyword evidence="1 2" id="KW-0732">Signal</keyword>
<dbReference type="PROSITE" id="PS51208">
    <property type="entry name" value="AUTOTRANSPORTER"/>
    <property type="match status" value="1"/>
</dbReference>
<dbReference type="PANTHER" id="PTHR35037">
    <property type="entry name" value="C-TERMINAL REGION OF AIDA-LIKE PROTEIN"/>
    <property type="match status" value="1"/>
</dbReference>
<accession>A0A517YTA0</accession>
<dbReference type="GO" id="GO:0006508">
    <property type="term" value="P:proteolysis"/>
    <property type="evidence" value="ECO:0007669"/>
    <property type="project" value="UniProtKB-KW"/>
</dbReference>
<dbReference type="Pfam" id="PF03797">
    <property type="entry name" value="Autotransporter"/>
    <property type="match status" value="1"/>
</dbReference>
<dbReference type="InterPro" id="IPR011050">
    <property type="entry name" value="Pectin_lyase_fold/virulence"/>
</dbReference>
<feature type="chain" id="PRO_5022199011" evidence="2">
    <location>
        <begin position="32"/>
        <end position="2018"/>
    </location>
</feature>
<dbReference type="InterPro" id="IPR005546">
    <property type="entry name" value="Autotransporte_beta"/>
</dbReference>
<dbReference type="Gene3D" id="2.40.128.130">
    <property type="entry name" value="Autotransporter beta-domain"/>
    <property type="match status" value="1"/>
</dbReference>
<dbReference type="OrthoDB" id="215676at2"/>
<sequence precursor="true">MTVITKTRRRLTLSTSVLLSAWMCMGGSAFGADVDWDDEGGDMAWSTATNWGGDTAPGTIDTAVFNADNSYVINVDTDSTVRSVKYEGGLATIAVNINAGTTLNTASIVNESSNRKTITGTNNTALLQANGILGLTVSGAVDYSGGQIDTNGRALTVSSGGSFRVSGDAFQGAQGIIKQGDGTLHLYDANSYAGDTDLNGGMIIAGNNGSLGTGDIDFNSNSAVLQMGNGVQITNVMDIASVSTINLDGYRPNNVASHISAEMTSDLLLNGNKTFNVSDAYSHITLSGVIDNDLTRRELIKTGAGDLILAGNNIFDADTILQAGTLTLAHNNALGQETNELHVTGSAALSTVDALTVANNFIIDGGSNVNVVIENQSAPGNPATTTEFTGVITGAGSLTKGQLVFRNGNGRLILSGQNTYSGGTTLAEGILELTNDSAIGTGALTFYKEDAVLELHDGVVISNQLNWNPVNRVTINSFGNSELTSNIQLNSEKSIEIQQNVIKLSGDISEDQFARIIAKDGDGTLVLSGNNSYSGGTQLNRGILVVQNNNALGSGTFVFQPGTNPATLNPYYAELNVADGINIGNDFEIEAGVDTINLNSDGTGTLSGDTQLTGGDKTMNIVSNNIVLSGVISEEAGNARAIIKDGAGNLILQGDSTYTGGTTLDNGTLTLQHNNAIGTGALTINSNTANLILGNNITIDNDLNIDAVNTVNVLSEGTSTLSSDVTFNGDKLINVGVNKVVLSGDIDEDAPGRTLTKSGAGDLETSGSSIVVSNTNILAGKMINSSSSAEYGVTQILGGATLVNEGDLMVRNLSGAGGLEIKDSSTTTIDSSSDATFSGIISGDDGRIDFIGDGVAKQTITGNNTYSGYTALNSGAVVVAATHTAFGDSLISFEDNTAKLIINNNVILENQIDIDNAGVINLDSDGVGTIKNDIELFGNKTFSIASNTIVFDGEVSDFGSAKSITKTGAGNLILNGYNEFSGGVNLSAGTITAGHNLAFGSGLFTVNGNATMSFAGDRQIANNVALAADLTIDNATSAELSGIFSGTGSLTKTSVGNLTLSGANTYSGQTNLNLGTLTLGNDTALGTGALVMANNTTLATSGARSINNVITLADGGNANISGDGSLTLNADLNIGGTGSTITNNFANGNEIVFNNKLLGGDLTLEGTGVSRITTNATYAGTITVNDGVVINESNLITITVPVGGDGILLKTASSHVGNITLDANNGFAVSHVDGVSNIIIDNLIVAGDSTIAGTGTLEIQGSSTFGNTNRTLNILETRFVLSGSLVDTNGQLTQTGTGTLVLDSTDQYIGDVIVNGGTMEVRGAGLGGDTTANNATINLFAATAGDVGIGDNSTLILSADNVLTSGKTLTLGNNSSVTTAGGPRSIDTQLALSTGNTVNFGGGETITFTADQDINGMNVAQTFDIADNTTLVLAGNMTDSAGADDNINLTKNGNGNLDITGTFTGDVTINNGSTTINGGGVIGNVNINNAVLAGTGDISGNLSVTGSTHNPGNSPGVVNIAGDYNLGAGSTLNLELGDVNYDQINATNITLDATATINVIKLNDNIAKGQIFDVLNATNTLDDQGAELVENYVFYNFDKVTSGPDYDANSYKIKASRAADFSDIVRNDNARSLAIAVDDYAYKGGLTADELNDLALVTSMSLNEFEEAARQLSTEVHLVSLSSIYDNVMSNNNYVSDRMLSIRSNIEEATPQAIEDIDYRKFINSSTNLAPTKQEEKPQPTFDEKGYNAWANIYGLFSNQSDTDDRSGYEATTGGIIGGVDFALNDKMSVGVLGSVSQTSLDFTYDRGTSDITTARTGVYATGYVNENIYIDTIASVGMNWIDTERSIKFASRDTDASYESYDMSLYVSAGYEFEIDSFTIAPNVWANYTYYSQDGFKEDGAGTFNLDVDEYTNTFFRTQLGVTISQVAEYNGIPYMPEFSIGWAHHWGDLEEIEATFANDNSTFAFQQESVNRDAIVFDGGVSLLMDNDSALFAKFNGDLGADGNIFGLSAGYKMNF</sequence>
<dbReference type="SMART" id="SM00869">
    <property type="entry name" value="Autotransporter"/>
    <property type="match status" value="1"/>
</dbReference>
<dbReference type="Gene3D" id="2.160.20.20">
    <property type="match status" value="1"/>
</dbReference>
<dbReference type="SUPFAM" id="SSF103515">
    <property type="entry name" value="Autotransporter"/>
    <property type="match status" value="1"/>
</dbReference>
<evidence type="ECO:0000313" key="4">
    <source>
        <dbReference type="EMBL" id="QDU33444.1"/>
    </source>
</evidence>
<gene>
    <name evidence="4" type="ORF">KS4_14900</name>
</gene>
<dbReference type="SUPFAM" id="SSF51126">
    <property type="entry name" value="Pectin lyase-like"/>
    <property type="match status" value="4"/>
</dbReference>
<dbReference type="KEGG" id="pcor:KS4_14900"/>
<dbReference type="EMBL" id="CP036425">
    <property type="protein sequence ID" value="QDU33444.1"/>
    <property type="molecule type" value="Genomic_DNA"/>
</dbReference>
<dbReference type="EC" id="3.4.21.-" evidence="4"/>
<dbReference type="GO" id="GO:0008233">
    <property type="term" value="F:peptidase activity"/>
    <property type="evidence" value="ECO:0007669"/>
    <property type="project" value="UniProtKB-KW"/>
</dbReference>
<organism evidence="4 5">
    <name type="scientific">Poriferisphaera corsica</name>
    <dbReference type="NCBI Taxonomy" id="2528020"/>
    <lineage>
        <taxon>Bacteria</taxon>
        <taxon>Pseudomonadati</taxon>
        <taxon>Planctomycetota</taxon>
        <taxon>Phycisphaerae</taxon>
        <taxon>Phycisphaerales</taxon>
        <taxon>Phycisphaeraceae</taxon>
        <taxon>Poriferisphaera</taxon>
    </lineage>
</organism>
<feature type="domain" description="Autotransporter" evidence="3">
    <location>
        <begin position="1742"/>
        <end position="2018"/>
    </location>
</feature>
<dbReference type="InterPro" id="IPR012332">
    <property type="entry name" value="Autotransporter_pectin_lyase_C"/>
</dbReference>
<name>A0A517YTA0_9BACT</name>
<proteinExistence type="predicted"/>
<dbReference type="Pfam" id="PF12951">
    <property type="entry name" value="PATR"/>
    <property type="match status" value="9"/>
</dbReference>
<protein>
    <submittedName>
        <fullName evidence="4">Extracellular serine protease</fullName>
        <ecNumber evidence="4">3.4.21.-</ecNumber>
    </submittedName>
</protein>
<dbReference type="NCBIfam" id="TIGR02601">
    <property type="entry name" value="autotrns_rpt"/>
    <property type="match status" value="8"/>
</dbReference>
<feature type="signal peptide" evidence="2">
    <location>
        <begin position="1"/>
        <end position="31"/>
    </location>
</feature>
<dbReference type="RefSeq" id="WP_145076483.1">
    <property type="nucleotide sequence ID" value="NZ_CP036425.1"/>
</dbReference>
<dbReference type="InterPro" id="IPR036709">
    <property type="entry name" value="Autotransporte_beta_dom_sf"/>
</dbReference>
<evidence type="ECO:0000313" key="5">
    <source>
        <dbReference type="Proteomes" id="UP000317369"/>
    </source>
</evidence>
<evidence type="ECO:0000256" key="1">
    <source>
        <dbReference type="ARBA" id="ARBA00022729"/>
    </source>
</evidence>
<keyword evidence="5" id="KW-1185">Reference proteome</keyword>
<dbReference type="InterPro" id="IPR051551">
    <property type="entry name" value="Autotransporter_adhesion"/>
</dbReference>
<dbReference type="PANTHER" id="PTHR35037:SF3">
    <property type="entry name" value="C-TERMINAL REGION OF AIDA-LIKE PROTEIN"/>
    <property type="match status" value="1"/>
</dbReference>
<evidence type="ECO:0000259" key="3">
    <source>
        <dbReference type="PROSITE" id="PS51208"/>
    </source>
</evidence>
<dbReference type="InterPro" id="IPR013425">
    <property type="entry name" value="Autotrns_rpt"/>
</dbReference>
<reference evidence="4 5" key="1">
    <citation type="submission" date="2019-02" db="EMBL/GenBank/DDBJ databases">
        <title>Deep-cultivation of Planctomycetes and their phenomic and genomic characterization uncovers novel biology.</title>
        <authorList>
            <person name="Wiegand S."/>
            <person name="Jogler M."/>
            <person name="Boedeker C."/>
            <person name="Pinto D."/>
            <person name="Vollmers J."/>
            <person name="Rivas-Marin E."/>
            <person name="Kohn T."/>
            <person name="Peeters S.H."/>
            <person name="Heuer A."/>
            <person name="Rast P."/>
            <person name="Oberbeckmann S."/>
            <person name="Bunk B."/>
            <person name="Jeske O."/>
            <person name="Meyerdierks A."/>
            <person name="Storesund J.E."/>
            <person name="Kallscheuer N."/>
            <person name="Luecker S."/>
            <person name="Lage O.M."/>
            <person name="Pohl T."/>
            <person name="Merkel B.J."/>
            <person name="Hornburger P."/>
            <person name="Mueller R.-W."/>
            <person name="Bruemmer F."/>
            <person name="Labrenz M."/>
            <person name="Spormann A.M."/>
            <person name="Op den Camp H."/>
            <person name="Overmann J."/>
            <person name="Amann R."/>
            <person name="Jetten M.S.M."/>
            <person name="Mascher T."/>
            <person name="Medema M.H."/>
            <person name="Devos D.P."/>
            <person name="Kaster A.-K."/>
            <person name="Ovreas L."/>
            <person name="Rohde M."/>
            <person name="Galperin M.Y."/>
            <person name="Jogler C."/>
        </authorList>
    </citation>
    <scope>NUCLEOTIDE SEQUENCE [LARGE SCALE GENOMIC DNA]</scope>
    <source>
        <strain evidence="4 5">KS4</strain>
    </source>
</reference>